<gene>
    <name evidence="1" type="ORF">SS50377_13620</name>
    <name evidence="2" type="ORF">SS50377_28179</name>
</gene>
<evidence type="ECO:0000313" key="1">
    <source>
        <dbReference type="EMBL" id="EST46377.1"/>
    </source>
</evidence>
<dbReference type="EMBL" id="KI546076">
    <property type="protein sequence ID" value="EST46377.1"/>
    <property type="molecule type" value="Genomic_DNA"/>
</dbReference>
<accession>V6LNX7</accession>
<dbReference type="EMBL" id="AUWU02000008">
    <property type="protein sequence ID" value="KAH0570204.1"/>
    <property type="molecule type" value="Genomic_DNA"/>
</dbReference>
<evidence type="ECO:0008006" key="4">
    <source>
        <dbReference type="Google" id="ProtNLM"/>
    </source>
</evidence>
<dbReference type="VEuPathDB" id="GiardiaDB:SS50377_28179"/>
<dbReference type="Gene3D" id="3.90.320.10">
    <property type="match status" value="1"/>
</dbReference>
<dbReference type="AlphaFoldDB" id="V6LNX7"/>
<dbReference type="InterPro" id="IPR011604">
    <property type="entry name" value="PDDEXK-like_dom_sf"/>
</dbReference>
<evidence type="ECO:0000313" key="2">
    <source>
        <dbReference type="EMBL" id="KAH0570204.1"/>
    </source>
</evidence>
<keyword evidence="3" id="KW-1185">Reference proteome</keyword>
<name>V6LNX7_9EUKA</name>
<sequence length="589" mass="68642">MHPQFTVFKITNVRPLTFSLLFKPLKSHILDYGYSLESEFQMDFDISYYEILLSQQTYLPVSILRYFQFSDPFLQFFPLACPSPTSLQSGQFVTQIFDNLIGIPQNSYVMKYGSALHEGVQNGLLDVGIRSAILEAYYDSDYFKNCKESDKMTDQLLSESVQKCQDIIAQIKQYDCEIINEMHINNPIIGLQGKIDVFGYSKEKNLKLIVELKTRSVSSFHKESHYKQVSMYAYNEIMFNQSENIYFDAIGIMEDSGSRIFSNQKFTATTKFLTKNSRENAFLSHCLDLILIQRQVYVLLISLLLQYLQNPKSQVEISSVIDRFLIQQKSKIMFNQYENAFQLLSSDLIIFKEIKYSFIQHLKQILGFDLYNLRKFQGLKMSNMKVQIQLGIRKFQYDTNQENGLYRLQELNVTGEIQRCGIFARVKDQCLYSSTELNQNCSYHFTPGTKNQHISLILFNFNIPRFFCLTTPKKYILITNTEVLIQNEFSLNLSSTITEIQQQQDRKKQPEYLTFSQYLNLQIEYQTSQIAIDTSLPDTDFLYCVLSRALVYIVGENPNKRINFCKNFIQFYTKGTEISNQNLAISLSD</sequence>
<evidence type="ECO:0000313" key="3">
    <source>
        <dbReference type="Proteomes" id="UP000018208"/>
    </source>
</evidence>
<reference evidence="1 2" key="1">
    <citation type="journal article" date="2014" name="PLoS Genet.">
        <title>The Genome of Spironucleus salmonicida Highlights a Fish Pathogen Adapted to Fluctuating Environments.</title>
        <authorList>
            <person name="Xu F."/>
            <person name="Jerlstrom-Hultqvist J."/>
            <person name="Einarsson E."/>
            <person name="Astvaldsson A."/>
            <person name="Svard S.G."/>
            <person name="Andersson J.O."/>
        </authorList>
    </citation>
    <scope>NUCLEOTIDE SEQUENCE</scope>
    <source>
        <strain evidence="2">ATCC 50377</strain>
    </source>
</reference>
<protein>
    <recommendedName>
        <fullName evidence="4">PD-(D/E)XK endonuclease-like domain-containing protein</fullName>
    </recommendedName>
</protein>
<reference evidence="2" key="2">
    <citation type="submission" date="2020-12" db="EMBL/GenBank/DDBJ databases">
        <title>New Spironucleus salmonicida genome in near-complete chromosomes.</title>
        <authorList>
            <person name="Xu F."/>
            <person name="Kurt Z."/>
            <person name="Jimenez-Gonzalez A."/>
            <person name="Astvaldsson A."/>
            <person name="Andersson J.O."/>
            <person name="Svard S.G."/>
        </authorList>
    </citation>
    <scope>NUCLEOTIDE SEQUENCE</scope>
    <source>
        <strain evidence="2">ATCC 50377</strain>
    </source>
</reference>
<organism evidence="1">
    <name type="scientific">Spironucleus salmonicida</name>
    <dbReference type="NCBI Taxonomy" id="348837"/>
    <lineage>
        <taxon>Eukaryota</taxon>
        <taxon>Metamonada</taxon>
        <taxon>Diplomonadida</taxon>
        <taxon>Hexamitidae</taxon>
        <taxon>Hexamitinae</taxon>
        <taxon>Spironucleus</taxon>
    </lineage>
</organism>
<dbReference type="Proteomes" id="UP000018208">
    <property type="component" value="Unassembled WGS sequence"/>
</dbReference>
<proteinExistence type="predicted"/>